<keyword evidence="1" id="KW-0812">Transmembrane</keyword>
<feature type="transmembrane region" description="Helical" evidence="1">
    <location>
        <begin position="134"/>
        <end position="151"/>
    </location>
</feature>
<proteinExistence type="predicted"/>
<organism evidence="2 3">
    <name type="scientific">Balneicella halophila</name>
    <dbReference type="NCBI Taxonomy" id="1537566"/>
    <lineage>
        <taxon>Bacteria</taxon>
        <taxon>Pseudomonadati</taxon>
        <taxon>Bacteroidota</taxon>
        <taxon>Bacteroidia</taxon>
        <taxon>Bacteroidales</taxon>
        <taxon>Balneicellaceae</taxon>
        <taxon>Balneicella</taxon>
    </lineage>
</organism>
<feature type="transmembrane region" description="Helical" evidence="1">
    <location>
        <begin position="47"/>
        <end position="64"/>
    </location>
</feature>
<feature type="transmembrane region" description="Helical" evidence="1">
    <location>
        <begin position="281"/>
        <end position="299"/>
    </location>
</feature>
<protein>
    <submittedName>
        <fullName evidence="2">Putative acyltransferase</fullName>
    </submittedName>
</protein>
<sequence>MKRLLALDVMRGLTIALMITVNTPGSWKYIYPPLRHASWHGCTPTDLVFPFFLFIVGTAMWFSFKKNEPKPTKEKVKKVAKRVAIIFLIGLLLNLYPYFNFSGVRIMGVLQRIALAYGVAGFLVLYMRPNTLKIVSALILLAYWLLLYYGGNPPYGASTNIVGQFDKLVLGENHIWRGLGFPFEPEGLLSTFPAVVTVLLGYFAGSEIAKSGQMIDGVKRLLFWGVLFTAFGWVWGYVFPINKSLWTSTYVLYTGGLATILLAVLLWLIDVRGYKKWTKPFVHFGMNPLFIFVLSGLYVKTISYLIKIEDGGETINGYTYLYQKIFVPLAGNMNGSLLFALTHIVFFWIIVYLLYRKRIFIKI</sequence>
<feature type="transmembrane region" description="Helical" evidence="1">
    <location>
        <begin position="84"/>
        <end position="103"/>
    </location>
</feature>
<keyword evidence="2" id="KW-0012">Acyltransferase</keyword>
<keyword evidence="1" id="KW-1133">Transmembrane helix</keyword>
<feature type="transmembrane region" description="Helical" evidence="1">
    <location>
        <begin position="336"/>
        <end position="355"/>
    </location>
</feature>
<dbReference type="EMBL" id="QENZ01000003">
    <property type="protein sequence ID" value="PVX52307.1"/>
    <property type="molecule type" value="Genomic_DNA"/>
</dbReference>
<dbReference type="OrthoDB" id="9788724at2"/>
<reference evidence="2 3" key="1">
    <citation type="submission" date="2018-05" db="EMBL/GenBank/DDBJ databases">
        <title>Genomic Encyclopedia of Type Strains, Phase IV (KMG-IV): sequencing the most valuable type-strain genomes for metagenomic binning, comparative biology and taxonomic classification.</title>
        <authorList>
            <person name="Goeker M."/>
        </authorList>
    </citation>
    <scope>NUCLEOTIDE SEQUENCE [LARGE SCALE GENOMIC DNA]</scope>
    <source>
        <strain evidence="2 3">DSM 28579</strain>
    </source>
</reference>
<evidence type="ECO:0000256" key="1">
    <source>
        <dbReference type="SAM" id="Phobius"/>
    </source>
</evidence>
<dbReference type="GO" id="GO:0016746">
    <property type="term" value="F:acyltransferase activity"/>
    <property type="evidence" value="ECO:0007669"/>
    <property type="project" value="UniProtKB-KW"/>
</dbReference>
<feature type="transmembrane region" description="Helical" evidence="1">
    <location>
        <begin position="109"/>
        <end position="127"/>
    </location>
</feature>
<gene>
    <name evidence="2" type="ORF">C7377_0620</name>
</gene>
<feature type="transmembrane region" description="Helical" evidence="1">
    <location>
        <begin position="250"/>
        <end position="269"/>
    </location>
</feature>
<name>A0A7L4UST4_BALHA</name>
<comment type="caution">
    <text evidence="2">The sequence shown here is derived from an EMBL/GenBank/DDBJ whole genome shotgun (WGS) entry which is preliminary data.</text>
</comment>
<keyword evidence="1" id="KW-0472">Membrane</keyword>
<dbReference type="PANTHER" id="PTHR31061">
    <property type="entry name" value="LD22376P"/>
    <property type="match status" value="1"/>
</dbReference>
<dbReference type="Proteomes" id="UP000251835">
    <property type="component" value="Unassembled WGS sequence"/>
</dbReference>
<dbReference type="AlphaFoldDB" id="A0A7L4UST4"/>
<dbReference type="PANTHER" id="PTHR31061:SF24">
    <property type="entry name" value="LD22376P"/>
    <property type="match status" value="1"/>
</dbReference>
<feature type="transmembrane region" description="Helical" evidence="1">
    <location>
        <begin position="221"/>
        <end position="238"/>
    </location>
</feature>
<accession>A0A7L4UST4</accession>
<keyword evidence="3" id="KW-1185">Reference proteome</keyword>
<feature type="transmembrane region" description="Helical" evidence="1">
    <location>
        <begin position="9"/>
        <end position="27"/>
    </location>
</feature>
<keyword evidence="2" id="KW-0808">Transferase</keyword>
<evidence type="ECO:0000313" key="3">
    <source>
        <dbReference type="Proteomes" id="UP000251835"/>
    </source>
</evidence>
<dbReference type="RefSeq" id="WP_116495848.1">
    <property type="nucleotide sequence ID" value="NZ_QENZ01000003.1"/>
</dbReference>
<feature type="transmembrane region" description="Helical" evidence="1">
    <location>
        <begin position="188"/>
        <end position="209"/>
    </location>
</feature>
<evidence type="ECO:0000313" key="2">
    <source>
        <dbReference type="EMBL" id="PVX52307.1"/>
    </source>
</evidence>